<dbReference type="AlphaFoldDB" id="A0A5E4ZMP6"/>
<sequence>MAIQKLQGTPGVRSLRAAQLGLAVFTLWAGAAAAQSNAPVTGTMGGTTSGADSRAVATTSAAPVAQSAPVATNVQQAPVAQNAAAPSQQAVRIPADVVRRTSPPVVGAPARDGMLGDETEALLAVQSNNLAAGPGLPMLGATASRAYRRYLESFNYAIPAFFTTMVQSDNGTGGGGGNGGGAAPAAAGAGASQ</sequence>
<keyword evidence="4" id="KW-1185">Reference proteome</keyword>
<feature type="chain" id="PRO_5022747184" description="DUF3613 domain-containing protein" evidence="2">
    <location>
        <begin position="35"/>
        <end position="193"/>
    </location>
</feature>
<dbReference type="Pfam" id="PF12266">
    <property type="entry name" value="DUF3613"/>
    <property type="match status" value="1"/>
</dbReference>
<evidence type="ECO:0000256" key="1">
    <source>
        <dbReference type="SAM" id="MobiDB-lite"/>
    </source>
</evidence>
<proteinExistence type="predicted"/>
<name>A0A5E4ZMP6_9BURK</name>
<organism evidence="3 4">
    <name type="scientific">Pandoraea anapnoica</name>
    <dbReference type="NCBI Taxonomy" id="2508301"/>
    <lineage>
        <taxon>Bacteria</taxon>
        <taxon>Pseudomonadati</taxon>
        <taxon>Pseudomonadota</taxon>
        <taxon>Betaproteobacteria</taxon>
        <taxon>Burkholderiales</taxon>
        <taxon>Burkholderiaceae</taxon>
        <taxon>Pandoraea</taxon>
    </lineage>
</organism>
<keyword evidence="2" id="KW-0732">Signal</keyword>
<evidence type="ECO:0000313" key="4">
    <source>
        <dbReference type="Proteomes" id="UP000383122"/>
    </source>
</evidence>
<evidence type="ECO:0000313" key="3">
    <source>
        <dbReference type="EMBL" id="VVE62691.1"/>
    </source>
</evidence>
<dbReference type="Proteomes" id="UP000383122">
    <property type="component" value="Unassembled WGS sequence"/>
</dbReference>
<gene>
    <name evidence="3" type="ORF">PAN31117_00959</name>
</gene>
<dbReference type="EMBL" id="CABPSP010000002">
    <property type="protein sequence ID" value="VVE62691.1"/>
    <property type="molecule type" value="Genomic_DNA"/>
</dbReference>
<feature type="compositionally biased region" description="Gly residues" evidence="1">
    <location>
        <begin position="173"/>
        <end position="182"/>
    </location>
</feature>
<feature type="compositionally biased region" description="Low complexity" evidence="1">
    <location>
        <begin position="183"/>
        <end position="193"/>
    </location>
</feature>
<evidence type="ECO:0000256" key="2">
    <source>
        <dbReference type="SAM" id="SignalP"/>
    </source>
</evidence>
<protein>
    <recommendedName>
        <fullName evidence="5">DUF3613 domain-containing protein</fullName>
    </recommendedName>
</protein>
<feature type="signal peptide" evidence="2">
    <location>
        <begin position="1"/>
        <end position="34"/>
    </location>
</feature>
<dbReference type="InterPro" id="IPR022053">
    <property type="entry name" value="DUF3613"/>
</dbReference>
<evidence type="ECO:0008006" key="5">
    <source>
        <dbReference type="Google" id="ProtNLM"/>
    </source>
</evidence>
<dbReference type="RefSeq" id="WP_174990828.1">
    <property type="nucleotide sequence ID" value="NZ_CABPSP010000002.1"/>
</dbReference>
<reference evidence="3 4" key="1">
    <citation type="submission" date="2019-08" db="EMBL/GenBank/DDBJ databases">
        <authorList>
            <person name="Peeters C."/>
        </authorList>
    </citation>
    <scope>NUCLEOTIDE SEQUENCE [LARGE SCALE GENOMIC DNA]</scope>
    <source>
        <strain evidence="3 4">LMG 31117</strain>
    </source>
</reference>
<feature type="region of interest" description="Disordered" evidence="1">
    <location>
        <begin position="173"/>
        <end position="193"/>
    </location>
</feature>
<accession>A0A5E4ZMP6</accession>